<evidence type="ECO:0000259" key="10">
    <source>
        <dbReference type="PROSITE" id="PS50157"/>
    </source>
</evidence>
<evidence type="ECO:0000256" key="9">
    <source>
        <dbReference type="PROSITE-ProRule" id="PRU00042"/>
    </source>
</evidence>
<dbReference type="Gramene" id="OIW20315">
    <property type="protein sequence ID" value="OIW20315"/>
    <property type="gene ID" value="TanjilG_08289"/>
</dbReference>
<evidence type="ECO:0000313" key="12">
    <source>
        <dbReference type="Proteomes" id="UP000188354"/>
    </source>
</evidence>
<dbReference type="STRING" id="3871.A0A394DAF4"/>
<dbReference type="PROSITE" id="PS00028">
    <property type="entry name" value="ZINC_FINGER_C2H2_1"/>
    <property type="match status" value="2"/>
</dbReference>
<dbReference type="OrthoDB" id="9411774at2759"/>
<proteinExistence type="predicted"/>
<evidence type="ECO:0000256" key="5">
    <source>
        <dbReference type="ARBA" id="ARBA00022833"/>
    </source>
</evidence>
<evidence type="ECO:0000256" key="2">
    <source>
        <dbReference type="ARBA" id="ARBA00022723"/>
    </source>
</evidence>
<keyword evidence="8" id="KW-0539">Nucleus</keyword>
<evidence type="ECO:0000256" key="1">
    <source>
        <dbReference type="ARBA" id="ARBA00004123"/>
    </source>
</evidence>
<reference evidence="11 12" key="1">
    <citation type="journal article" date="2017" name="Plant Biotechnol. J.">
        <title>A comprehensive draft genome sequence for lupin (Lupinus angustifolius), an emerging health food: insights into plant-microbe interactions and legume evolution.</title>
        <authorList>
            <person name="Hane J.K."/>
            <person name="Ming Y."/>
            <person name="Kamphuis L.G."/>
            <person name="Nelson M.N."/>
            <person name="Garg G."/>
            <person name="Atkins C.A."/>
            <person name="Bayer P.E."/>
            <person name="Bravo A."/>
            <person name="Bringans S."/>
            <person name="Cannon S."/>
            <person name="Edwards D."/>
            <person name="Foley R."/>
            <person name="Gao L.L."/>
            <person name="Harrison M.J."/>
            <person name="Huang W."/>
            <person name="Hurgobin B."/>
            <person name="Li S."/>
            <person name="Liu C.W."/>
            <person name="McGrath A."/>
            <person name="Morahan G."/>
            <person name="Murray J."/>
            <person name="Weller J."/>
            <person name="Jian J."/>
            <person name="Singh K.B."/>
        </authorList>
    </citation>
    <scope>NUCLEOTIDE SEQUENCE [LARGE SCALE GENOMIC DNA]</scope>
    <source>
        <strain evidence="12">cv. Tanjil</strain>
        <tissue evidence="11">Whole plant</tissue>
    </source>
</reference>
<comment type="caution">
    <text evidence="11">The sequence shown here is derived from an EMBL/GenBank/DDBJ whole genome shotgun (WGS) entry which is preliminary data.</text>
</comment>
<dbReference type="GO" id="GO:0006950">
    <property type="term" value="P:response to stress"/>
    <property type="evidence" value="ECO:0007669"/>
    <property type="project" value="TreeGrafter"/>
</dbReference>
<dbReference type="InterPro" id="IPR036236">
    <property type="entry name" value="Znf_C2H2_sf"/>
</dbReference>
<dbReference type="EMBL" id="MLAU01007473">
    <property type="protein sequence ID" value="OIW20315.1"/>
    <property type="molecule type" value="Genomic_DNA"/>
</dbReference>
<keyword evidence="3" id="KW-0677">Repeat</keyword>
<name>A0A394DAF4_LUPAN</name>
<accession>A0A394DAF4</accession>
<dbReference type="Proteomes" id="UP000188354">
    <property type="component" value="Unassembled WGS sequence"/>
</dbReference>
<keyword evidence="6" id="KW-0805">Transcription regulation</keyword>
<sequence length="162" mass="18302">MTKRMRENEEKESIALANTLMLLTKSFNKNHVSLEFECKTCGRKFSSFQALGGHRTSHKKPKLIGNQEIRAETNKPKMHECSICGQKFSLGQALGGHMRRHKVAATNEEGFDSINDVIAKVPFFKRSNSKRVMCLDLNLTPLENDLKLLFGNKAPQVQLSLL</sequence>
<keyword evidence="2" id="KW-0479">Metal-binding</keyword>
<keyword evidence="7" id="KW-0804">Transcription</keyword>
<dbReference type="SUPFAM" id="SSF57667">
    <property type="entry name" value="beta-beta-alpha zinc fingers"/>
    <property type="match status" value="1"/>
</dbReference>
<keyword evidence="5" id="KW-0862">Zinc</keyword>
<dbReference type="GO" id="GO:0008270">
    <property type="term" value="F:zinc ion binding"/>
    <property type="evidence" value="ECO:0007669"/>
    <property type="project" value="UniProtKB-KW"/>
</dbReference>
<dbReference type="GO" id="GO:0010200">
    <property type="term" value="P:response to chitin"/>
    <property type="evidence" value="ECO:0007669"/>
    <property type="project" value="TreeGrafter"/>
</dbReference>
<dbReference type="PANTHER" id="PTHR26374">
    <property type="entry name" value="ZINC FINGER PROTEIN ZAT5"/>
    <property type="match status" value="1"/>
</dbReference>
<evidence type="ECO:0000256" key="4">
    <source>
        <dbReference type="ARBA" id="ARBA00022771"/>
    </source>
</evidence>
<evidence type="ECO:0000313" key="11">
    <source>
        <dbReference type="EMBL" id="OIW20315.1"/>
    </source>
</evidence>
<dbReference type="Pfam" id="PF13912">
    <property type="entry name" value="zf-C2H2_6"/>
    <property type="match status" value="2"/>
</dbReference>
<evidence type="ECO:0000256" key="8">
    <source>
        <dbReference type="ARBA" id="ARBA00023242"/>
    </source>
</evidence>
<keyword evidence="12" id="KW-1185">Reference proteome</keyword>
<evidence type="ECO:0000256" key="3">
    <source>
        <dbReference type="ARBA" id="ARBA00022737"/>
    </source>
</evidence>
<feature type="domain" description="C2H2-type" evidence="10">
    <location>
        <begin position="79"/>
        <end position="101"/>
    </location>
</feature>
<dbReference type="KEGG" id="lang:109338093"/>
<dbReference type="AlphaFoldDB" id="A0A394DAF4"/>
<organism evidence="11 12">
    <name type="scientific">Lupinus angustifolius</name>
    <name type="common">Narrow-leaved blue lupine</name>
    <dbReference type="NCBI Taxonomy" id="3871"/>
    <lineage>
        <taxon>Eukaryota</taxon>
        <taxon>Viridiplantae</taxon>
        <taxon>Streptophyta</taxon>
        <taxon>Embryophyta</taxon>
        <taxon>Tracheophyta</taxon>
        <taxon>Spermatophyta</taxon>
        <taxon>Magnoliopsida</taxon>
        <taxon>eudicotyledons</taxon>
        <taxon>Gunneridae</taxon>
        <taxon>Pentapetalae</taxon>
        <taxon>rosids</taxon>
        <taxon>fabids</taxon>
        <taxon>Fabales</taxon>
        <taxon>Fabaceae</taxon>
        <taxon>Papilionoideae</taxon>
        <taxon>50 kb inversion clade</taxon>
        <taxon>genistoids sensu lato</taxon>
        <taxon>core genistoids</taxon>
        <taxon>Genisteae</taxon>
        <taxon>Lupinus</taxon>
    </lineage>
</organism>
<dbReference type="PANTHER" id="PTHR26374:SF360">
    <property type="entry name" value="ZINC FINGER PROTEIN ZAT18"/>
    <property type="match status" value="1"/>
</dbReference>
<dbReference type="InterPro" id="IPR013087">
    <property type="entry name" value="Znf_C2H2_type"/>
</dbReference>
<comment type="subcellular location">
    <subcellularLocation>
        <location evidence="1">Nucleus</location>
    </subcellularLocation>
</comment>
<keyword evidence="4 9" id="KW-0863">Zinc-finger</keyword>
<dbReference type="PROSITE" id="PS50157">
    <property type="entry name" value="ZINC_FINGER_C2H2_2"/>
    <property type="match status" value="2"/>
</dbReference>
<dbReference type="Gene3D" id="3.30.160.60">
    <property type="entry name" value="Classic Zinc Finger"/>
    <property type="match status" value="1"/>
</dbReference>
<protein>
    <recommendedName>
        <fullName evidence="10">C2H2-type domain-containing protein</fullName>
    </recommendedName>
</protein>
<evidence type="ECO:0000256" key="6">
    <source>
        <dbReference type="ARBA" id="ARBA00023015"/>
    </source>
</evidence>
<dbReference type="SMART" id="SM00355">
    <property type="entry name" value="ZnF_C2H2"/>
    <property type="match status" value="2"/>
</dbReference>
<feature type="domain" description="C2H2-type" evidence="10">
    <location>
        <begin position="36"/>
        <end position="63"/>
    </location>
</feature>
<evidence type="ECO:0000256" key="7">
    <source>
        <dbReference type="ARBA" id="ARBA00023163"/>
    </source>
</evidence>
<dbReference type="GO" id="GO:0005634">
    <property type="term" value="C:nucleus"/>
    <property type="evidence" value="ECO:0007669"/>
    <property type="project" value="UniProtKB-SubCell"/>
</dbReference>
<gene>
    <name evidence="11" type="ORF">TanjilG_08289</name>
</gene>